<dbReference type="GO" id="GO:0043456">
    <property type="term" value="P:regulation of pentose-phosphate shunt"/>
    <property type="evidence" value="ECO:0007669"/>
    <property type="project" value="TreeGrafter"/>
</dbReference>
<evidence type="ECO:0000256" key="3">
    <source>
        <dbReference type="PIRSR" id="PIRSR613078-2"/>
    </source>
</evidence>
<organism evidence="4 5">
    <name type="scientific">Pseudodesulfovibrio senegalensis</name>
    <dbReference type="NCBI Taxonomy" id="1721087"/>
    <lineage>
        <taxon>Bacteria</taxon>
        <taxon>Pseudomonadati</taxon>
        <taxon>Thermodesulfobacteriota</taxon>
        <taxon>Desulfovibrionia</taxon>
        <taxon>Desulfovibrionales</taxon>
        <taxon>Desulfovibrionaceae</taxon>
    </lineage>
</organism>
<dbReference type="PANTHER" id="PTHR46517">
    <property type="entry name" value="FRUCTOSE-2,6-BISPHOSPHATASE TIGAR"/>
    <property type="match status" value="1"/>
</dbReference>
<dbReference type="CDD" id="cd07067">
    <property type="entry name" value="HP_PGM_like"/>
    <property type="match status" value="1"/>
</dbReference>
<evidence type="ECO:0000256" key="2">
    <source>
        <dbReference type="PIRSR" id="PIRSR613078-1"/>
    </source>
</evidence>
<evidence type="ECO:0000313" key="4">
    <source>
        <dbReference type="EMBL" id="KAB1439124.1"/>
    </source>
</evidence>
<dbReference type="EMBL" id="WAIE01000008">
    <property type="protein sequence ID" value="KAB1439124.1"/>
    <property type="molecule type" value="Genomic_DNA"/>
</dbReference>
<dbReference type="AlphaFoldDB" id="A0A6N6MY43"/>
<dbReference type="OrthoDB" id="9781415at2"/>
<dbReference type="SUPFAM" id="SSF53254">
    <property type="entry name" value="Phosphoglycerate mutase-like"/>
    <property type="match status" value="1"/>
</dbReference>
<protein>
    <submittedName>
        <fullName evidence="4">Histidine phosphatase family protein</fullName>
    </submittedName>
</protein>
<accession>A0A6N6MY43</accession>
<keyword evidence="5" id="KW-1185">Reference proteome</keyword>
<evidence type="ECO:0000256" key="1">
    <source>
        <dbReference type="ARBA" id="ARBA00022801"/>
    </source>
</evidence>
<feature type="binding site" evidence="3">
    <location>
        <position position="60"/>
    </location>
    <ligand>
        <name>substrate</name>
    </ligand>
</feature>
<name>A0A6N6MY43_9BACT</name>
<feature type="active site" description="Proton donor/acceptor" evidence="2">
    <location>
        <position position="84"/>
    </location>
</feature>
<dbReference type="Pfam" id="PF00300">
    <property type="entry name" value="His_Phos_1"/>
    <property type="match status" value="1"/>
</dbReference>
<dbReference type="RefSeq" id="WP_151151909.1">
    <property type="nucleotide sequence ID" value="NZ_WAIE01000008.1"/>
</dbReference>
<keyword evidence="1" id="KW-0378">Hydrolase</keyword>
<feature type="active site" description="Tele-phosphohistidine intermediate" evidence="2">
    <location>
        <position position="11"/>
    </location>
</feature>
<dbReference type="Proteomes" id="UP000438699">
    <property type="component" value="Unassembled WGS sequence"/>
</dbReference>
<dbReference type="GO" id="GO:0004331">
    <property type="term" value="F:fructose-2,6-bisphosphate 2-phosphatase activity"/>
    <property type="evidence" value="ECO:0007669"/>
    <property type="project" value="TreeGrafter"/>
</dbReference>
<reference evidence="4 5" key="1">
    <citation type="journal article" date="2017" name="Int. J. Syst. Evol. Microbiol.">
        <title>Desulfovibrio senegalensis sp. nov., a mesophilic sulfate reducer isolated from marine sediment.</title>
        <authorList>
            <person name="Thioye A."/>
            <person name="Gam Z.B.A."/>
            <person name="Mbengue M."/>
            <person name="Cayol J.L."/>
            <person name="Joseph-Bartoli M."/>
            <person name="Toure-Kane C."/>
            <person name="Labat M."/>
        </authorList>
    </citation>
    <scope>NUCLEOTIDE SEQUENCE [LARGE SCALE GENOMIC DNA]</scope>
    <source>
        <strain evidence="4 5">DSM 101509</strain>
    </source>
</reference>
<dbReference type="InterPro" id="IPR029033">
    <property type="entry name" value="His_PPase_superfam"/>
</dbReference>
<dbReference type="SMART" id="SM00855">
    <property type="entry name" value="PGAM"/>
    <property type="match status" value="1"/>
</dbReference>
<dbReference type="InterPro" id="IPR013078">
    <property type="entry name" value="His_Pase_superF_clade-1"/>
</dbReference>
<sequence length="200" mass="22665">MTDTFLTLIRHARTEWNILRRIQGQTDIPLAPQGGVMARQWGNALVDKGYDRILCSDLSRAYRTAEIINEILGLPLEVDPRLREQNWGDWTGLAVDDLRAMREQVAEQEALGFGFCPPGGESRAEVLERSRAALQASATRNPGQYTLVVTHNGVLRALAYDLMGMQYTPDEKSPISKDYRRHELLCREATLNAFKLDMEF</sequence>
<comment type="caution">
    <text evidence="4">The sequence shown here is derived from an EMBL/GenBank/DDBJ whole genome shotgun (WGS) entry which is preliminary data.</text>
</comment>
<feature type="binding site" evidence="3">
    <location>
        <begin position="10"/>
        <end position="17"/>
    </location>
    <ligand>
        <name>substrate</name>
    </ligand>
</feature>
<dbReference type="InterPro" id="IPR051695">
    <property type="entry name" value="Phosphoglycerate_Mutase"/>
</dbReference>
<evidence type="ECO:0000313" key="5">
    <source>
        <dbReference type="Proteomes" id="UP000438699"/>
    </source>
</evidence>
<gene>
    <name evidence="4" type="ORF">F8A88_14560</name>
</gene>
<proteinExistence type="predicted"/>
<dbReference type="GO" id="GO:0005829">
    <property type="term" value="C:cytosol"/>
    <property type="evidence" value="ECO:0007669"/>
    <property type="project" value="TreeGrafter"/>
</dbReference>
<dbReference type="GO" id="GO:0045820">
    <property type="term" value="P:negative regulation of glycolytic process"/>
    <property type="evidence" value="ECO:0007669"/>
    <property type="project" value="TreeGrafter"/>
</dbReference>
<dbReference type="PANTHER" id="PTHR46517:SF1">
    <property type="entry name" value="FRUCTOSE-2,6-BISPHOSPHATASE TIGAR"/>
    <property type="match status" value="1"/>
</dbReference>
<dbReference type="Gene3D" id="3.40.50.1240">
    <property type="entry name" value="Phosphoglycerate mutase-like"/>
    <property type="match status" value="1"/>
</dbReference>